<evidence type="ECO:0000313" key="2">
    <source>
        <dbReference type="EMBL" id="PTL58603.1"/>
    </source>
</evidence>
<dbReference type="AlphaFoldDB" id="A0A2T4UH75"/>
<dbReference type="Proteomes" id="UP000240739">
    <property type="component" value="Unassembled WGS sequence"/>
</dbReference>
<dbReference type="RefSeq" id="WP_107567040.1">
    <property type="nucleotide sequence ID" value="NZ_PYYB01000001.1"/>
</dbReference>
<organism evidence="2 3">
    <name type="scientific">Paraconexibacter algicola</name>
    <dbReference type="NCBI Taxonomy" id="2133960"/>
    <lineage>
        <taxon>Bacteria</taxon>
        <taxon>Bacillati</taxon>
        <taxon>Actinomycetota</taxon>
        <taxon>Thermoleophilia</taxon>
        <taxon>Solirubrobacterales</taxon>
        <taxon>Paraconexibacteraceae</taxon>
        <taxon>Paraconexibacter</taxon>
    </lineage>
</organism>
<gene>
    <name evidence="2" type="ORF">C7Y72_02480</name>
</gene>
<keyword evidence="3" id="KW-1185">Reference proteome</keyword>
<evidence type="ECO:0000313" key="3">
    <source>
        <dbReference type="Proteomes" id="UP000240739"/>
    </source>
</evidence>
<comment type="caution">
    <text evidence="2">The sequence shown here is derived from an EMBL/GenBank/DDBJ whole genome shotgun (WGS) entry which is preliminary data.</text>
</comment>
<feature type="region of interest" description="Disordered" evidence="1">
    <location>
        <begin position="180"/>
        <end position="207"/>
    </location>
</feature>
<name>A0A2T4UH75_9ACTN</name>
<evidence type="ECO:0000256" key="1">
    <source>
        <dbReference type="SAM" id="MobiDB-lite"/>
    </source>
</evidence>
<reference evidence="2 3" key="1">
    <citation type="submission" date="2018-03" db="EMBL/GenBank/DDBJ databases">
        <title>Aquarubrobacter algicola gen. nov., sp. nov., a novel actinobacterium isolated from shallow eutrophic lake during the end of cyanobacterial harmful algal blooms.</title>
        <authorList>
            <person name="Chun S.J."/>
        </authorList>
    </citation>
    <scope>NUCLEOTIDE SEQUENCE [LARGE SCALE GENOMIC DNA]</scope>
    <source>
        <strain evidence="2 3">Seoho-28</strain>
    </source>
</reference>
<protein>
    <submittedName>
        <fullName evidence="2">Uncharacterized protein</fullName>
    </submittedName>
</protein>
<accession>A0A2T4UH75</accession>
<dbReference type="EMBL" id="PYYB01000001">
    <property type="protein sequence ID" value="PTL58603.1"/>
    <property type="molecule type" value="Genomic_DNA"/>
</dbReference>
<proteinExistence type="predicted"/>
<feature type="compositionally biased region" description="Basic and acidic residues" evidence="1">
    <location>
        <begin position="180"/>
        <end position="197"/>
    </location>
</feature>
<sequence>MVLALFPIVPDNDLVPRLLPRHWRRPFQAALDRASAAEVGDEIRAATAAALRDAGGCPELEQLAYAARYVAVFGDLPAWEQAQRRFLDINGRNVLSQTMAREAEHLLARDRDGLAAMSDGEACRQITEGGLSRWVDERMWGRGRDLLLEQYGDFDEARRFEAAANAHASLDELADRLLRKPDGDGLRAPDRKIRPRDTQSLLYEDLS</sequence>